<organism evidence="2 3">
    <name type="scientific">Phocaeicola massiliensis B84634 = Timone 84634 = DSM 17679 = JCM 13223</name>
    <dbReference type="NCBI Taxonomy" id="1121098"/>
    <lineage>
        <taxon>Bacteria</taxon>
        <taxon>Pseudomonadati</taxon>
        <taxon>Bacteroidota</taxon>
        <taxon>Bacteroidia</taxon>
        <taxon>Bacteroidales</taxon>
        <taxon>Bacteroidaceae</taxon>
        <taxon>Phocaeicola</taxon>
    </lineage>
</organism>
<dbReference type="PROSITE" id="PS51257">
    <property type="entry name" value="PROKAR_LIPOPROTEIN"/>
    <property type="match status" value="1"/>
</dbReference>
<dbReference type="AlphaFoldDB" id="U6REE0"/>
<keyword evidence="1" id="KW-0732">Signal</keyword>
<dbReference type="InterPro" id="IPR011042">
    <property type="entry name" value="6-blade_b-propeller_TolB-like"/>
</dbReference>
<evidence type="ECO:0008006" key="4">
    <source>
        <dbReference type="Google" id="ProtNLM"/>
    </source>
</evidence>
<dbReference type="Pfam" id="PF17170">
    <property type="entry name" value="DUF5128"/>
    <property type="match status" value="1"/>
</dbReference>
<evidence type="ECO:0000256" key="1">
    <source>
        <dbReference type="SAM" id="SignalP"/>
    </source>
</evidence>
<comment type="caution">
    <text evidence="2">The sequence shown here is derived from an EMBL/GenBank/DDBJ whole genome shotgun (WGS) entry which is preliminary data.</text>
</comment>
<dbReference type="Gene3D" id="2.120.10.30">
    <property type="entry name" value="TolB, C-terminal domain"/>
    <property type="match status" value="1"/>
</dbReference>
<gene>
    <name evidence="2" type="ORF">HMPREF1534_02580</name>
</gene>
<proteinExistence type="predicted"/>
<protein>
    <recommendedName>
        <fullName evidence="4">6-bladed beta-propeller</fullName>
    </recommendedName>
</protein>
<evidence type="ECO:0000313" key="3">
    <source>
        <dbReference type="Proteomes" id="UP000017831"/>
    </source>
</evidence>
<dbReference type="SUPFAM" id="SSF101898">
    <property type="entry name" value="NHL repeat"/>
    <property type="match status" value="1"/>
</dbReference>
<dbReference type="RefSeq" id="WP_005941796.1">
    <property type="nucleotide sequence ID" value="NZ_KB890322.1"/>
</dbReference>
<feature type="signal peptide" evidence="1">
    <location>
        <begin position="1"/>
        <end position="21"/>
    </location>
</feature>
<dbReference type="Proteomes" id="UP000017831">
    <property type="component" value="Unassembled WGS sequence"/>
</dbReference>
<dbReference type="GeneID" id="60061509"/>
<name>U6REE0_9BACT</name>
<dbReference type="STRING" id="1121098.HMPREF1534_02580"/>
<dbReference type="PATRIC" id="fig|1121098.3.peg.2618"/>
<dbReference type="eggNOG" id="ENOG5033597">
    <property type="taxonomic scope" value="Bacteria"/>
</dbReference>
<evidence type="ECO:0000313" key="2">
    <source>
        <dbReference type="EMBL" id="EOA54106.1"/>
    </source>
</evidence>
<feature type="chain" id="PRO_5004676296" description="6-bladed beta-propeller" evidence="1">
    <location>
        <begin position="22"/>
        <end position="378"/>
    </location>
</feature>
<dbReference type="HOGENOM" id="CLU_061960_0_0_10"/>
<accession>U6REE0</accession>
<keyword evidence="3" id="KW-1185">Reference proteome</keyword>
<dbReference type="EMBL" id="AQHY01000028">
    <property type="protein sequence ID" value="EOA54106.1"/>
    <property type="molecule type" value="Genomic_DNA"/>
</dbReference>
<reference evidence="2 3" key="1">
    <citation type="submission" date="2013-04" db="EMBL/GenBank/DDBJ databases">
        <title>The Genome Sequence of Bacteroides massiliensis DSM 17679.</title>
        <authorList>
            <consortium name="The Broad Institute Genomics Platform"/>
            <person name="Earl A."/>
            <person name="Ward D."/>
            <person name="Feldgarden M."/>
            <person name="Gevers D."/>
            <person name="Martens E."/>
            <person name="Fenner L."/>
            <person name="Roux V."/>
            <person name="Mallet M.N."/>
            <person name="Raoult D."/>
            <person name="Walker B."/>
            <person name="Young S."/>
            <person name="Zeng Q."/>
            <person name="Gargeya S."/>
            <person name="Fitzgerald M."/>
            <person name="Haas B."/>
            <person name="Abouelleil A."/>
            <person name="Allen A.W."/>
            <person name="Alvarado L."/>
            <person name="Arachchi H.M."/>
            <person name="Berlin A.M."/>
            <person name="Chapman S.B."/>
            <person name="Gainer-Dewar J."/>
            <person name="Goldberg J."/>
            <person name="Griggs A."/>
            <person name="Gujja S."/>
            <person name="Hansen M."/>
            <person name="Howarth C."/>
            <person name="Imamovic A."/>
            <person name="Ireland A."/>
            <person name="Larimer J."/>
            <person name="McCowan C."/>
            <person name="Murphy C."/>
            <person name="Pearson M."/>
            <person name="Poon T.W."/>
            <person name="Priest M."/>
            <person name="Roberts A."/>
            <person name="Saif S."/>
            <person name="Shea T."/>
            <person name="Sisk P."/>
            <person name="Sykes S."/>
            <person name="Wortman J."/>
            <person name="Nusbaum C."/>
            <person name="Birren B."/>
        </authorList>
    </citation>
    <scope>NUCLEOTIDE SEQUENCE [LARGE SCALE GENOMIC DNA]</scope>
    <source>
        <strain evidence="3">B84634 / Timone 84634 / DSM 17679 / JCM 13223</strain>
    </source>
</reference>
<sequence>MRTKYFLLLFLLLLGAGCATSQYGSEATAVLEEGEPSIADTTFLYDSRVIALETKDDALIARVNRLIEWKGNLYILDKAGKQVVAFNMDGKHLFTIHRVGMGPEEYSAVMDVAIDKRKNQLVLLTEPSALLRFDAEGNFISSRKLPGYYHSIALDGDFIYLENETYANGRLSENSITAIHGEETTGLLEPLIEIAPFCFIAGHQLSASSPVLFTRKFDNTIYKLENQSASPSCTIDFMNETFPEDAKDKVYDCRDLNKFSREKGLVYLMTDVTETSEHLLFRTNLFDRLYILSKWDDAVRKYDYIFQSEYGYNLHGYTPVGGEKERICFVAMAGSLMSLKSLVETYPKVKAKTTVKMLELLNRVEEDSNPVLFYYKVK</sequence>